<dbReference type="STRING" id="178355.SAMN04488062_10238"/>
<keyword evidence="2" id="KW-0812">Transmembrane</keyword>
<protein>
    <submittedName>
        <fullName evidence="4">AraC-type DNA-binding protein</fullName>
    </submittedName>
</protein>
<evidence type="ECO:0000256" key="1">
    <source>
        <dbReference type="ARBA" id="ARBA00023125"/>
    </source>
</evidence>
<sequence>MKNSIIIILLLITTTLFSQKKENFIIPDSLKKMSFEDLEKRFDNSLFNKKILAIYAKTYYKKSKLQNDEILIANGMYMAAYVAVNDVISLQYADSIIALTKKGNDLKYPAKGYIFKSNIFFTKDQLDNALYNILEAKKYSNKAGNAEQKILIKQQIGLIKIELGKPKEALPLILENYDYFKLKHINSPEFIYSAWILSDIYNRLEKPNISLFYINIILRDIKKDNRYYKYFLMNKGVSYHLKKHYPKSNELLDQSILLLKNDKLNLAISYYYRGENVLQGEKNILKSKQYFEKVDSILITTDEFTTLLRNNYINLIQITKKLKEDKQQLYYLNRLIEIDKRLNNNNIVLSENINHNYDTPLLLSEKEKVIVKINQEKYIYIIIGFIVFAGLVFSLYCLVKTKREKQLYEKRFRELMEQPINEVIPDNIIAEENKTKLFVDLPIVIVKELLIKLAIFEEEHGYLELNLKLNDLSKRLNTNSSYLSKTINHYKGKNFTQYLNDLRITYIINKLKVDKKIRKYTIKAIAEEVGFSNSESFAKAFFNKTGLQPSYFIKKIEDNNEI</sequence>
<dbReference type="RefSeq" id="WP_091254743.1">
    <property type="nucleotide sequence ID" value="NZ_FNDB01000002.1"/>
</dbReference>
<dbReference type="SMART" id="SM00342">
    <property type="entry name" value="HTH_ARAC"/>
    <property type="match status" value="1"/>
</dbReference>
<dbReference type="EMBL" id="FNDB01000002">
    <property type="protein sequence ID" value="SDG75689.1"/>
    <property type="molecule type" value="Genomic_DNA"/>
</dbReference>
<feature type="domain" description="HTH araC/xylS-type" evidence="3">
    <location>
        <begin position="451"/>
        <end position="555"/>
    </location>
</feature>
<evidence type="ECO:0000313" key="5">
    <source>
        <dbReference type="Proteomes" id="UP000199274"/>
    </source>
</evidence>
<reference evidence="5" key="1">
    <citation type="submission" date="2016-10" db="EMBL/GenBank/DDBJ databases">
        <authorList>
            <person name="Varghese N."/>
            <person name="Submissions S."/>
        </authorList>
    </citation>
    <scope>NUCLEOTIDE SEQUENCE [LARGE SCALE GENOMIC DNA]</scope>
    <source>
        <strain evidence="5">CGMCC 1.2747</strain>
    </source>
</reference>
<dbReference type="Gene3D" id="1.10.10.60">
    <property type="entry name" value="Homeodomain-like"/>
    <property type="match status" value="2"/>
</dbReference>
<evidence type="ECO:0000259" key="3">
    <source>
        <dbReference type="PROSITE" id="PS01124"/>
    </source>
</evidence>
<dbReference type="GO" id="GO:0043565">
    <property type="term" value="F:sequence-specific DNA binding"/>
    <property type="evidence" value="ECO:0007669"/>
    <property type="project" value="InterPro"/>
</dbReference>
<organism evidence="4 5">
    <name type="scientific">Flavobacterium omnivorum</name>
    <dbReference type="NCBI Taxonomy" id="178355"/>
    <lineage>
        <taxon>Bacteria</taxon>
        <taxon>Pseudomonadati</taxon>
        <taxon>Bacteroidota</taxon>
        <taxon>Flavobacteriia</taxon>
        <taxon>Flavobacteriales</taxon>
        <taxon>Flavobacteriaceae</taxon>
        <taxon>Flavobacterium</taxon>
    </lineage>
</organism>
<keyword evidence="1 4" id="KW-0238">DNA-binding</keyword>
<feature type="transmembrane region" description="Helical" evidence="2">
    <location>
        <begin position="378"/>
        <end position="399"/>
    </location>
</feature>
<gene>
    <name evidence="4" type="ORF">SAMN04488062_10238</name>
</gene>
<dbReference type="PANTHER" id="PTHR43280">
    <property type="entry name" value="ARAC-FAMILY TRANSCRIPTIONAL REGULATOR"/>
    <property type="match status" value="1"/>
</dbReference>
<accession>A0A1G7WUU3</accession>
<dbReference type="PANTHER" id="PTHR43280:SF2">
    <property type="entry name" value="HTH-TYPE TRANSCRIPTIONAL REGULATOR EXSA"/>
    <property type="match status" value="1"/>
</dbReference>
<dbReference type="GO" id="GO:0003700">
    <property type="term" value="F:DNA-binding transcription factor activity"/>
    <property type="evidence" value="ECO:0007669"/>
    <property type="project" value="InterPro"/>
</dbReference>
<dbReference type="PROSITE" id="PS01124">
    <property type="entry name" value="HTH_ARAC_FAMILY_2"/>
    <property type="match status" value="1"/>
</dbReference>
<dbReference type="Pfam" id="PF12833">
    <property type="entry name" value="HTH_18"/>
    <property type="match status" value="1"/>
</dbReference>
<dbReference type="InterPro" id="IPR018060">
    <property type="entry name" value="HTH_AraC"/>
</dbReference>
<keyword evidence="5" id="KW-1185">Reference proteome</keyword>
<keyword evidence="2" id="KW-0472">Membrane</keyword>
<name>A0A1G7WUU3_9FLAO</name>
<dbReference type="AlphaFoldDB" id="A0A1G7WUU3"/>
<dbReference type="Proteomes" id="UP000199274">
    <property type="component" value="Unassembled WGS sequence"/>
</dbReference>
<evidence type="ECO:0000313" key="4">
    <source>
        <dbReference type="EMBL" id="SDG75689.1"/>
    </source>
</evidence>
<evidence type="ECO:0000256" key="2">
    <source>
        <dbReference type="SAM" id="Phobius"/>
    </source>
</evidence>
<dbReference type="OrthoDB" id="5295174at2"/>
<keyword evidence="2" id="KW-1133">Transmembrane helix</keyword>
<proteinExistence type="predicted"/>